<dbReference type="EMBL" id="REGW02000006">
    <property type="protein sequence ID" value="KAE8295396.1"/>
    <property type="molecule type" value="Genomic_DNA"/>
</dbReference>
<dbReference type="InterPro" id="IPR017096">
    <property type="entry name" value="BTB-kelch_protein"/>
</dbReference>
<name>A0A6G0IVX5_LARCR</name>
<comment type="caution">
    <text evidence="5">The sequence shown here is derived from an EMBL/GenBank/DDBJ whole genome shotgun (WGS) entry which is preliminary data.</text>
</comment>
<dbReference type="PROSITE" id="PS50097">
    <property type="entry name" value="BTB"/>
    <property type="match status" value="1"/>
</dbReference>
<feature type="region of interest" description="Disordered" evidence="3">
    <location>
        <begin position="1"/>
        <end position="35"/>
    </location>
</feature>
<dbReference type="InterPro" id="IPR011333">
    <property type="entry name" value="SKP1/BTB/POZ_sf"/>
</dbReference>
<dbReference type="PIRSF" id="PIRSF037037">
    <property type="entry name" value="Kelch-like_protein_gigaxonin"/>
    <property type="match status" value="1"/>
</dbReference>
<dbReference type="PANTHER" id="PTHR45632:SF3">
    <property type="entry name" value="KELCH-LIKE PROTEIN 32"/>
    <property type="match status" value="1"/>
</dbReference>
<keyword evidence="2" id="KW-0677">Repeat</keyword>
<dbReference type="Pfam" id="PF01344">
    <property type="entry name" value="Kelch_1"/>
    <property type="match status" value="2"/>
</dbReference>
<gene>
    <name evidence="5" type="ORF">D5F01_LYC06322</name>
</gene>
<evidence type="ECO:0000259" key="4">
    <source>
        <dbReference type="PROSITE" id="PS50097"/>
    </source>
</evidence>
<dbReference type="AlphaFoldDB" id="A0A6G0IVX5"/>
<dbReference type="InterPro" id="IPR015915">
    <property type="entry name" value="Kelch-typ_b-propeller"/>
</dbReference>
<dbReference type="Pfam" id="PF00651">
    <property type="entry name" value="BTB"/>
    <property type="match status" value="1"/>
</dbReference>
<proteinExistence type="predicted"/>
<accession>A0A6G0IVX5</accession>
<evidence type="ECO:0000256" key="2">
    <source>
        <dbReference type="ARBA" id="ARBA00022737"/>
    </source>
</evidence>
<feature type="compositionally biased region" description="Low complexity" evidence="3">
    <location>
        <begin position="17"/>
        <end position="30"/>
    </location>
</feature>
<sequence length="577" mass="63811">MDEPQESSPCMTNAHNPSSSRCSSPPSSKPGTAPQCNGVPECRTLLRMSESHGLQLLSVLRSFREQGLMLDFTIKVQERSFPCHRCVLAACSDFFRAMFEVDMRERDDGSVTLGNQCPVAVGSFLDFAYSGETLITDSNVDVLFQLASFLQVPVLSRACSDFLIGTMDLSNCLSLLSLAEGYGSAPLIRSANEFVIQNFSDLSKTQDFLDMQTLHDSDTLLSKSESCLALLSEAQSRQDQYSGLLTDARPATTQSYIYIHKTEENGEIRHTFCYCLETDQWKELGTGQGEGTATIPDPPGSCLTSYAEKMFVTGGCRGNCCRAIRLHVAEPFHDATDEVWCFCPVTLTCTPAPAMLKPRTTHTAVTCLDRLYVIGGRTKGSRGGAPSLLEVEYYNPQTKTWCAASPLPTAIFYPEASACGSVIYTLGSEVELTDSFNPSLDCFYCYDAQKDQWSRLMAEFGQFFHATLVKAVSVNNTLHLCDLSTYKVYSFCPETCVWKGEGSFECAGFNAGAVGMRDRIYILGGDYSPDEITDEVQVYYSGRSQWEEVAPMPRALTEFHCQLISFNRYRDPWGDTA</sequence>
<dbReference type="Gene3D" id="1.25.40.420">
    <property type="match status" value="1"/>
</dbReference>
<dbReference type="SMART" id="SM00612">
    <property type="entry name" value="Kelch"/>
    <property type="match status" value="3"/>
</dbReference>
<dbReference type="InterPro" id="IPR000210">
    <property type="entry name" value="BTB/POZ_dom"/>
</dbReference>
<dbReference type="PANTHER" id="PTHR45632">
    <property type="entry name" value="LD33804P"/>
    <property type="match status" value="1"/>
</dbReference>
<dbReference type="Gene3D" id="3.30.710.10">
    <property type="entry name" value="Potassium Channel Kv1.1, Chain A"/>
    <property type="match status" value="1"/>
</dbReference>
<evidence type="ECO:0000313" key="5">
    <source>
        <dbReference type="EMBL" id="KAE8295396.1"/>
    </source>
</evidence>
<evidence type="ECO:0000256" key="3">
    <source>
        <dbReference type="SAM" id="MobiDB-lite"/>
    </source>
</evidence>
<dbReference type="SMART" id="SM00225">
    <property type="entry name" value="BTB"/>
    <property type="match status" value="1"/>
</dbReference>
<dbReference type="InterPro" id="IPR011705">
    <property type="entry name" value="BACK"/>
</dbReference>
<dbReference type="SUPFAM" id="SSF54695">
    <property type="entry name" value="POZ domain"/>
    <property type="match status" value="1"/>
</dbReference>
<keyword evidence="6" id="KW-1185">Reference proteome</keyword>
<dbReference type="Pfam" id="PF07707">
    <property type="entry name" value="BACK"/>
    <property type="match status" value="1"/>
</dbReference>
<dbReference type="SUPFAM" id="SSF117281">
    <property type="entry name" value="Kelch motif"/>
    <property type="match status" value="1"/>
</dbReference>
<reference evidence="5 6" key="1">
    <citation type="submission" date="2019-07" db="EMBL/GenBank/DDBJ databases">
        <title>Chromosome genome assembly for large yellow croaker.</title>
        <authorList>
            <person name="Xiao S."/>
        </authorList>
    </citation>
    <scope>NUCLEOTIDE SEQUENCE [LARGE SCALE GENOMIC DNA]</scope>
    <source>
        <strain evidence="5">JMULYC20181020</strain>
        <tissue evidence="5">Muscle</tissue>
    </source>
</reference>
<organism evidence="5 6">
    <name type="scientific">Larimichthys crocea</name>
    <name type="common">Large yellow croaker</name>
    <name type="synonym">Pseudosciaena crocea</name>
    <dbReference type="NCBI Taxonomy" id="215358"/>
    <lineage>
        <taxon>Eukaryota</taxon>
        <taxon>Metazoa</taxon>
        <taxon>Chordata</taxon>
        <taxon>Craniata</taxon>
        <taxon>Vertebrata</taxon>
        <taxon>Euteleostomi</taxon>
        <taxon>Actinopterygii</taxon>
        <taxon>Neopterygii</taxon>
        <taxon>Teleostei</taxon>
        <taxon>Neoteleostei</taxon>
        <taxon>Acanthomorphata</taxon>
        <taxon>Eupercaria</taxon>
        <taxon>Sciaenidae</taxon>
        <taxon>Larimichthys</taxon>
    </lineage>
</organism>
<feature type="domain" description="BTB" evidence="4">
    <location>
        <begin position="70"/>
        <end position="137"/>
    </location>
</feature>
<evidence type="ECO:0000313" key="6">
    <source>
        <dbReference type="Proteomes" id="UP000424527"/>
    </source>
</evidence>
<keyword evidence="1" id="KW-0880">Kelch repeat</keyword>
<evidence type="ECO:0000256" key="1">
    <source>
        <dbReference type="ARBA" id="ARBA00022441"/>
    </source>
</evidence>
<protein>
    <submittedName>
        <fullName evidence="5">Kelch repeat and BTB domain-containing protein 3 BTB and kelch domain-containing protein 3</fullName>
    </submittedName>
</protein>
<feature type="compositionally biased region" description="Polar residues" evidence="3">
    <location>
        <begin position="1"/>
        <end position="16"/>
    </location>
</feature>
<dbReference type="Gene3D" id="2.120.10.80">
    <property type="entry name" value="Kelch-type beta propeller"/>
    <property type="match status" value="1"/>
</dbReference>
<dbReference type="InterPro" id="IPR006652">
    <property type="entry name" value="Kelch_1"/>
</dbReference>
<dbReference type="Proteomes" id="UP000424527">
    <property type="component" value="Unassembled WGS sequence"/>
</dbReference>